<organism evidence="2 3">
    <name type="scientific">Phytophthora fragariaefolia</name>
    <dbReference type="NCBI Taxonomy" id="1490495"/>
    <lineage>
        <taxon>Eukaryota</taxon>
        <taxon>Sar</taxon>
        <taxon>Stramenopiles</taxon>
        <taxon>Oomycota</taxon>
        <taxon>Peronosporomycetes</taxon>
        <taxon>Peronosporales</taxon>
        <taxon>Peronosporaceae</taxon>
        <taxon>Phytophthora</taxon>
    </lineage>
</organism>
<protein>
    <submittedName>
        <fullName evidence="2">Unnamed protein product</fullName>
    </submittedName>
</protein>
<dbReference type="EMBL" id="BSXT01004144">
    <property type="protein sequence ID" value="GMF56925.1"/>
    <property type="molecule type" value="Genomic_DNA"/>
</dbReference>
<evidence type="ECO:0000313" key="3">
    <source>
        <dbReference type="Proteomes" id="UP001165121"/>
    </source>
</evidence>
<dbReference type="Proteomes" id="UP001165121">
    <property type="component" value="Unassembled WGS sequence"/>
</dbReference>
<accession>A0A9W6Y609</accession>
<feature type="compositionally biased region" description="Basic and acidic residues" evidence="1">
    <location>
        <begin position="62"/>
        <end position="95"/>
    </location>
</feature>
<feature type="compositionally biased region" description="Polar residues" evidence="1">
    <location>
        <begin position="51"/>
        <end position="61"/>
    </location>
</feature>
<proteinExistence type="predicted"/>
<keyword evidence="3" id="KW-1185">Reference proteome</keyword>
<reference evidence="2" key="1">
    <citation type="submission" date="2023-04" db="EMBL/GenBank/DDBJ databases">
        <title>Phytophthora fragariaefolia NBRC 109709.</title>
        <authorList>
            <person name="Ichikawa N."/>
            <person name="Sato H."/>
            <person name="Tonouchi N."/>
        </authorList>
    </citation>
    <scope>NUCLEOTIDE SEQUENCE</scope>
    <source>
        <strain evidence="2">NBRC 109709</strain>
    </source>
</reference>
<evidence type="ECO:0000256" key="1">
    <source>
        <dbReference type="SAM" id="MobiDB-lite"/>
    </source>
</evidence>
<name>A0A9W6Y609_9STRA</name>
<comment type="caution">
    <text evidence="2">The sequence shown here is derived from an EMBL/GenBank/DDBJ whole genome shotgun (WGS) entry which is preliminary data.</text>
</comment>
<feature type="region of interest" description="Disordered" evidence="1">
    <location>
        <begin position="23"/>
        <end position="99"/>
    </location>
</feature>
<evidence type="ECO:0000313" key="2">
    <source>
        <dbReference type="EMBL" id="GMF56925.1"/>
    </source>
</evidence>
<gene>
    <name evidence="2" type="ORF">Pfra01_002423100</name>
</gene>
<sequence>MPATLKTKIHPCFIGPFEVVAKKAPAGPAGQPDHEAQSAFTGSPRRDGQGPANTAPSVQEQSLDRRDYEGDPNSDRDADLSSDRNADPKDERNTDPRLMMTPISRIVTITIPVRITVTIAGPTLAIVHRRHPGDSEHLRFHVREGRKTAMCLRTVELIDQHGQELLGPTESRVPV</sequence>
<dbReference type="AlphaFoldDB" id="A0A9W6Y609"/>